<protein>
    <submittedName>
        <fullName evidence="1">Uncharacterized protein</fullName>
    </submittedName>
</protein>
<sequence>MPLCAFVTELSGYEKLLSHPQVQMHFVYLLTNF</sequence>
<name>A0A2P2LAH7_RHIMU</name>
<reference evidence="1" key="1">
    <citation type="submission" date="2018-02" db="EMBL/GenBank/DDBJ databases">
        <title>Rhizophora mucronata_Transcriptome.</title>
        <authorList>
            <person name="Meera S.P."/>
            <person name="Sreeshan A."/>
            <person name="Augustine A."/>
        </authorList>
    </citation>
    <scope>NUCLEOTIDE SEQUENCE</scope>
    <source>
        <tissue evidence="1">Leaf</tissue>
    </source>
</reference>
<organism evidence="1">
    <name type="scientific">Rhizophora mucronata</name>
    <name type="common">Asiatic mangrove</name>
    <dbReference type="NCBI Taxonomy" id="61149"/>
    <lineage>
        <taxon>Eukaryota</taxon>
        <taxon>Viridiplantae</taxon>
        <taxon>Streptophyta</taxon>
        <taxon>Embryophyta</taxon>
        <taxon>Tracheophyta</taxon>
        <taxon>Spermatophyta</taxon>
        <taxon>Magnoliopsida</taxon>
        <taxon>eudicotyledons</taxon>
        <taxon>Gunneridae</taxon>
        <taxon>Pentapetalae</taxon>
        <taxon>rosids</taxon>
        <taxon>fabids</taxon>
        <taxon>Malpighiales</taxon>
        <taxon>Rhizophoraceae</taxon>
        <taxon>Rhizophora</taxon>
    </lineage>
</organism>
<evidence type="ECO:0000313" key="1">
    <source>
        <dbReference type="EMBL" id="MBX14973.1"/>
    </source>
</evidence>
<proteinExistence type="predicted"/>
<dbReference type="EMBL" id="GGEC01034489">
    <property type="protein sequence ID" value="MBX14973.1"/>
    <property type="molecule type" value="Transcribed_RNA"/>
</dbReference>
<accession>A0A2P2LAH7</accession>
<dbReference type="AlphaFoldDB" id="A0A2P2LAH7"/>